<sequence length="433" mass="50305">MKALLNSMPINRIIEIFSIHPQTIYDIIDRAYEACLVFAAEREIQLGAKAAGRGDLYIATDRQSYTLNWRLRADKRNTVLRAIVSTEVLSGYVFPVHLNYDARSDVTQVNEIAMLLGDPQMPGIWRRFPHYWLLDDYAEGIFRVREDAIPQETLAQLRKEPLAHVRRIYRQALKRWDVEAPSDQLDTQTKLPDEGLQLREEYVLYAHFSLLRRWLEAFDEAHFFVDQESGIRAAYMAAFHDWVLANRSHLFYTKVKGAPTREEREAAARERDEILEEARQQWGSVGRGKIELLKIALQANSQQQGHWHDRWTPYPWGSSGEVEKTFSHQTARPEQDLERLAEILLHCSLLPTERFLQRARRRLSPLERGVPTAAGNRRIWTGRAPYNPKMIIKLLELLRVYVNYCEAPNRNRGNTPAMDLGLARGPVELRKIL</sequence>
<comment type="caution">
    <text evidence="1">The sequence shown here is derived from an EMBL/GenBank/DDBJ whole genome shotgun (WGS) entry which is preliminary data.</text>
</comment>
<evidence type="ECO:0000313" key="1">
    <source>
        <dbReference type="EMBL" id="PWG61512.1"/>
    </source>
</evidence>
<dbReference type="Proteomes" id="UP000245474">
    <property type="component" value="Unassembled WGS sequence"/>
</dbReference>
<keyword evidence="2" id="KW-1185">Reference proteome</keyword>
<protein>
    <submittedName>
        <fullName evidence="1">Uncharacterized protein</fullName>
    </submittedName>
</protein>
<name>A0A2U2MXF0_9GAMM</name>
<dbReference type="EMBL" id="QFFI01000032">
    <property type="protein sequence ID" value="PWG61512.1"/>
    <property type="molecule type" value="Genomic_DNA"/>
</dbReference>
<gene>
    <name evidence="1" type="ORF">DEM34_15905</name>
</gene>
<evidence type="ECO:0000313" key="2">
    <source>
        <dbReference type="Proteomes" id="UP000245474"/>
    </source>
</evidence>
<reference evidence="1 2" key="1">
    <citation type="submission" date="2018-05" db="EMBL/GenBank/DDBJ databases">
        <title>Spiribacter halobius sp. nov., a moderately halophilic bacterium isolated from marine solar saltern.</title>
        <authorList>
            <person name="Zheng W.-S."/>
            <person name="Lu D.-C."/>
            <person name="Du Z.-J."/>
        </authorList>
    </citation>
    <scope>NUCLEOTIDE SEQUENCE [LARGE SCALE GENOMIC DNA]</scope>
    <source>
        <strain evidence="1 2">E85</strain>
    </source>
</reference>
<dbReference type="AlphaFoldDB" id="A0A2U2MXF0"/>
<accession>A0A2U2MXF0</accession>
<organism evidence="1 2">
    <name type="scientific">Sediminicurvatus halobius</name>
    <dbReference type="NCBI Taxonomy" id="2182432"/>
    <lineage>
        <taxon>Bacteria</taxon>
        <taxon>Pseudomonadati</taxon>
        <taxon>Pseudomonadota</taxon>
        <taxon>Gammaproteobacteria</taxon>
        <taxon>Chromatiales</taxon>
        <taxon>Ectothiorhodospiraceae</taxon>
        <taxon>Sediminicurvatus</taxon>
    </lineage>
</organism>
<proteinExistence type="predicted"/>